<dbReference type="Pfam" id="PF00437">
    <property type="entry name" value="T2SSE"/>
    <property type="match status" value="1"/>
</dbReference>
<name>A0A8D5U7F3_9CREN</name>
<evidence type="ECO:0000313" key="4">
    <source>
        <dbReference type="Proteomes" id="UP000825123"/>
    </source>
</evidence>
<dbReference type="EMBL" id="AP024597">
    <property type="protein sequence ID" value="BCU70946.1"/>
    <property type="molecule type" value="Genomic_DNA"/>
</dbReference>
<organism evidence="3 4">
    <name type="scientific">Stygiolobus caldivivus</name>
    <dbReference type="NCBI Taxonomy" id="2824673"/>
    <lineage>
        <taxon>Archaea</taxon>
        <taxon>Thermoproteota</taxon>
        <taxon>Thermoprotei</taxon>
        <taxon>Sulfolobales</taxon>
        <taxon>Sulfolobaceae</taxon>
        <taxon>Stygiolobus</taxon>
    </lineage>
</organism>
<dbReference type="SUPFAM" id="SSF52540">
    <property type="entry name" value="P-loop containing nucleoside triphosphate hydrolases"/>
    <property type="match status" value="1"/>
</dbReference>
<dbReference type="InterPro" id="IPR001482">
    <property type="entry name" value="T2SS/T4SS_dom"/>
</dbReference>
<dbReference type="PANTHER" id="PTHR30486:SF6">
    <property type="entry name" value="TYPE IV PILUS RETRACTATION ATPASE PILT"/>
    <property type="match status" value="1"/>
</dbReference>
<sequence length="513" mass="58700">MKPTHTSHSLTLIEVIHVSEQSLIKILKPEVKGTVLFEKELKWRYEEKGVSYPRAFVVKDESGDLYYQVDEPELDDKQIKTVDKLKKTLYYIVKPSSNEDEMIQQILMHPDVKGDPNIGYFIYRDVLRYGPLSPLFDDEELEDISYSGSRAGLYGDAVWVFHREFGTWLPTNVHLTKADADYLIQRIVLKSGKSVTLARPIVDGITPEGYRFAVTFGSEVSLPGSTITIRKPLEEVWTLSDLVYKRKTVSPMTAAALWYALENRGVILVVGRTGTGKTTFINALMTILPPSWKIVTVEEVPELKVIFPNWTRLVARKSTTFMEYSDAIEIPLDKLISHTLRIRPDFVSVGEVRTKEEIREFIHSVASGHGGVTSLHAEDYDSLKARFNYSGVDDSFFALVTMVVFINTYPNPEKKGGLRRRVQESGEVLLKGGQAVYKQLSYYNPLKDDWDDSKIPMSERLLQIAQRNGLTQKELEDELKSRVDFLEIVYEKNLSLNQYKEELMRFYEARGII</sequence>
<dbReference type="GO" id="GO:0016887">
    <property type="term" value="F:ATP hydrolysis activity"/>
    <property type="evidence" value="ECO:0007669"/>
    <property type="project" value="InterPro"/>
</dbReference>
<evidence type="ECO:0000259" key="2">
    <source>
        <dbReference type="Pfam" id="PF00437"/>
    </source>
</evidence>
<protein>
    <submittedName>
        <fullName evidence="3">Type II secretion protein VirB</fullName>
    </submittedName>
</protein>
<keyword evidence="4" id="KW-1185">Reference proteome</keyword>
<dbReference type="InterPro" id="IPR050921">
    <property type="entry name" value="T4SS_GSP_E_ATPase"/>
</dbReference>
<dbReference type="AlphaFoldDB" id="A0A8D5U7F3"/>
<comment type="similarity">
    <text evidence="1">Belongs to the GSP E family.</text>
</comment>
<dbReference type="Gene3D" id="3.30.450.380">
    <property type="match status" value="1"/>
</dbReference>
<evidence type="ECO:0000313" key="3">
    <source>
        <dbReference type="EMBL" id="BCU70946.1"/>
    </source>
</evidence>
<accession>A0A8D5U7F3</accession>
<dbReference type="KEGG" id="csty:KN1_22430"/>
<dbReference type="Gene3D" id="3.40.50.300">
    <property type="entry name" value="P-loop containing nucleotide triphosphate hydrolases"/>
    <property type="match status" value="1"/>
</dbReference>
<dbReference type="Proteomes" id="UP000825123">
    <property type="component" value="Chromosome"/>
</dbReference>
<dbReference type="PANTHER" id="PTHR30486">
    <property type="entry name" value="TWITCHING MOTILITY PROTEIN PILT"/>
    <property type="match status" value="1"/>
</dbReference>
<feature type="domain" description="Bacterial type II secretion system protein E" evidence="2">
    <location>
        <begin position="199"/>
        <end position="392"/>
    </location>
</feature>
<evidence type="ECO:0000256" key="1">
    <source>
        <dbReference type="ARBA" id="ARBA00006611"/>
    </source>
</evidence>
<gene>
    <name evidence="3" type="ORF">KN1_22430</name>
</gene>
<dbReference type="InterPro" id="IPR027417">
    <property type="entry name" value="P-loop_NTPase"/>
</dbReference>
<reference evidence="3 4" key="1">
    <citation type="submission" date="2021-04" db="EMBL/GenBank/DDBJ databases">
        <title>Complete genome sequence of Stygiolobus sp. KN-1.</title>
        <authorList>
            <person name="Nakamura K."/>
            <person name="Sakai H."/>
            <person name="Kurosawa N."/>
        </authorList>
    </citation>
    <scope>NUCLEOTIDE SEQUENCE [LARGE SCALE GENOMIC DNA]</scope>
    <source>
        <strain evidence="3 4">KN-1</strain>
    </source>
</reference>
<proteinExistence type="inferred from homology"/>